<dbReference type="InterPro" id="IPR000719">
    <property type="entry name" value="Prot_kinase_dom"/>
</dbReference>
<dbReference type="Gene3D" id="1.10.510.10">
    <property type="entry name" value="Transferase(Phosphotransferase) domain 1"/>
    <property type="match status" value="1"/>
</dbReference>
<proteinExistence type="predicted"/>
<dbReference type="PANTHER" id="PTHR37542:SF1">
    <property type="entry name" value="PRION-INHIBITION AND PROPAGATION HELO DOMAIN-CONTAINING PROTEIN"/>
    <property type="match status" value="1"/>
</dbReference>
<feature type="domain" description="Protein kinase" evidence="1">
    <location>
        <begin position="134"/>
        <end position="494"/>
    </location>
</feature>
<dbReference type="PROSITE" id="PS50011">
    <property type="entry name" value="PROTEIN_KINASE_DOM"/>
    <property type="match status" value="1"/>
</dbReference>
<comment type="caution">
    <text evidence="2">The sequence shown here is derived from an EMBL/GenBank/DDBJ whole genome shotgun (WGS) entry which is preliminary data.</text>
</comment>
<dbReference type="EMBL" id="CAJVPD010000249">
    <property type="protein sequence ID" value="CAG8396600.1"/>
    <property type="molecule type" value="Genomic_DNA"/>
</dbReference>
<accession>A0A9W4JFK2</accession>
<dbReference type="OrthoDB" id="10018191at2759"/>
<evidence type="ECO:0000259" key="1">
    <source>
        <dbReference type="PROSITE" id="PS50011"/>
    </source>
</evidence>
<name>A0A9W4JFK2_9EURO</name>
<dbReference type="GO" id="GO:0004672">
    <property type="term" value="F:protein kinase activity"/>
    <property type="evidence" value="ECO:0007669"/>
    <property type="project" value="InterPro"/>
</dbReference>
<dbReference type="InterPro" id="IPR011009">
    <property type="entry name" value="Kinase-like_dom_sf"/>
</dbReference>
<evidence type="ECO:0000313" key="2">
    <source>
        <dbReference type="EMBL" id="CAG8396600.1"/>
    </source>
</evidence>
<protein>
    <recommendedName>
        <fullName evidence="1">Protein kinase domain-containing protein</fullName>
    </recommendedName>
</protein>
<dbReference type="AlphaFoldDB" id="A0A9W4JFK2"/>
<evidence type="ECO:0000313" key="3">
    <source>
        <dbReference type="Proteomes" id="UP001152592"/>
    </source>
</evidence>
<gene>
    <name evidence="2" type="ORF">PSALAMII_LOCUS7229</name>
</gene>
<dbReference type="GO" id="GO:0005524">
    <property type="term" value="F:ATP binding"/>
    <property type="evidence" value="ECO:0007669"/>
    <property type="project" value="InterPro"/>
</dbReference>
<sequence length="533" mass="60504">MADPISILSAVDLCIKYGTKLYHLCASFRNANGDMVEKLLRVKNYWMRAEVQLGIVREVADELSEKHHILVHETIAMLATKLEISVQNLESMVKNNGSDQELKVRRLKYAFMKEKIDRAIEDLKEWQALFDPSWYLIMKIGRPHVDSGLKSHRKSSEVEYKDPISPAQSIRVALKNEEGVHPLRFPMEFLNEINPQKIPFCSARIGRRPGHDQSLIVETIEPLPGANVSDLKRDVRDLARRLSTSSAVEFGLLSCKGYISPRRSEPAQPGAYELSIISRVPTSKSEPRTLRDCLVNMRCTESLSDRFNIASELARAVHSVHLFGFVHKNIRPESILLLGNDDSSIGSAFLIGFDSFRMASGKTLRKGEASWERCLYQHPDRIGTVSSENYIMQHDIYSLGVCLLELGLWDSFVSYADDQSMSSDWKSLPFERTPILGPGQGFLFQDRLLALARGELRRRMGTKYSDVVVTCLTCLDPGNVDFGEEEDFEDEDGIEVGVRYIEKVCVLDIRYPYSISLTRRKTKVIMRLNSMCV</sequence>
<organism evidence="2 3">
    <name type="scientific">Penicillium salamii</name>
    <dbReference type="NCBI Taxonomy" id="1612424"/>
    <lineage>
        <taxon>Eukaryota</taxon>
        <taxon>Fungi</taxon>
        <taxon>Dikarya</taxon>
        <taxon>Ascomycota</taxon>
        <taxon>Pezizomycotina</taxon>
        <taxon>Eurotiomycetes</taxon>
        <taxon>Eurotiomycetidae</taxon>
        <taxon>Eurotiales</taxon>
        <taxon>Aspergillaceae</taxon>
        <taxon>Penicillium</taxon>
    </lineage>
</organism>
<dbReference type="PANTHER" id="PTHR37542">
    <property type="entry name" value="HELO DOMAIN-CONTAINING PROTEIN-RELATED"/>
    <property type="match status" value="1"/>
</dbReference>
<dbReference type="Proteomes" id="UP001152592">
    <property type="component" value="Unassembled WGS sequence"/>
</dbReference>
<reference evidence="2" key="1">
    <citation type="submission" date="2021-07" db="EMBL/GenBank/DDBJ databases">
        <authorList>
            <person name="Branca A.L. A."/>
        </authorList>
    </citation>
    <scope>NUCLEOTIDE SEQUENCE</scope>
</reference>
<dbReference type="SUPFAM" id="SSF56112">
    <property type="entry name" value="Protein kinase-like (PK-like)"/>
    <property type="match status" value="1"/>
</dbReference>